<dbReference type="GO" id="GO:0005634">
    <property type="term" value="C:nucleus"/>
    <property type="evidence" value="ECO:0007669"/>
    <property type="project" value="TreeGrafter"/>
</dbReference>
<dbReference type="SUPFAM" id="SSF56112">
    <property type="entry name" value="Protein kinase-like (PK-like)"/>
    <property type="match status" value="1"/>
</dbReference>
<gene>
    <name evidence="13" type="ORF">OSB1V03_LOCUS8725</name>
</gene>
<evidence type="ECO:0000256" key="10">
    <source>
        <dbReference type="ARBA" id="ARBA00048977"/>
    </source>
</evidence>
<dbReference type="PANTHER" id="PTHR11042:SF160">
    <property type="entry name" value="EUKARYOTIC TRANSLATION INITIATION FACTOR 2-ALPHA KINASE 1"/>
    <property type="match status" value="1"/>
</dbReference>
<keyword evidence="4" id="KW-0547">Nucleotide-binding</keyword>
<dbReference type="GO" id="GO:0004694">
    <property type="term" value="F:eukaryotic translation initiation factor 2alpha kinase activity"/>
    <property type="evidence" value="ECO:0007669"/>
    <property type="project" value="TreeGrafter"/>
</dbReference>
<keyword evidence="3" id="KW-0808">Transferase</keyword>
<dbReference type="PROSITE" id="PS50011">
    <property type="entry name" value="PROTEIN_KINASE_DOM"/>
    <property type="match status" value="1"/>
</dbReference>
<name>A0A7R9KUI2_9ACAR</name>
<evidence type="ECO:0000256" key="4">
    <source>
        <dbReference type="ARBA" id="ARBA00022741"/>
    </source>
</evidence>
<dbReference type="PANTHER" id="PTHR11042">
    <property type="entry name" value="EUKARYOTIC TRANSLATION INITIATION FACTOR 2-ALPHA KINASE EIF2-ALPHA KINASE -RELATED"/>
    <property type="match status" value="1"/>
</dbReference>
<dbReference type="Gene3D" id="1.10.510.10">
    <property type="entry name" value="Transferase(Phosphotransferase) domain 1"/>
    <property type="match status" value="1"/>
</dbReference>
<dbReference type="SUPFAM" id="SSF50985">
    <property type="entry name" value="RCC1/BLIP-II"/>
    <property type="match status" value="1"/>
</dbReference>
<dbReference type="InterPro" id="IPR008271">
    <property type="entry name" value="Ser/Thr_kinase_AS"/>
</dbReference>
<dbReference type="AlphaFoldDB" id="A0A7R9KUI2"/>
<evidence type="ECO:0000256" key="9">
    <source>
        <dbReference type="ARBA" id="ARBA00048659"/>
    </source>
</evidence>
<feature type="domain" description="Protein kinase" evidence="12">
    <location>
        <begin position="192"/>
        <end position="494"/>
    </location>
</feature>
<dbReference type="PROSITE" id="PS00108">
    <property type="entry name" value="PROTEIN_KINASE_ST"/>
    <property type="match status" value="1"/>
</dbReference>
<evidence type="ECO:0000256" key="3">
    <source>
        <dbReference type="ARBA" id="ARBA00022679"/>
    </source>
</evidence>
<dbReference type="GO" id="GO:0005737">
    <property type="term" value="C:cytoplasm"/>
    <property type="evidence" value="ECO:0007669"/>
    <property type="project" value="TreeGrafter"/>
</dbReference>
<evidence type="ECO:0000256" key="1">
    <source>
        <dbReference type="ARBA" id="ARBA00012513"/>
    </source>
</evidence>
<keyword evidence="2" id="KW-0723">Serine/threonine-protein kinase</keyword>
<dbReference type="PROSITE" id="PS50012">
    <property type="entry name" value="RCC1_3"/>
    <property type="match status" value="2"/>
</dbReference>
<keyword evidence="5" id="KW-0418">Kinase</keyword>
<dbReference type="GO" id="GO:0005524">
    <property type="term" value="F:ATP binding"/>
    <property type="evidence" value="ECO:0007669"/>
    <property type="project" value="UniProtKB-KW"/>
</dbReference>
<dbReference type="EMBL" id="OC860143">
    <property type="protein sequence ID" value="CAD7628303.1"/>
    <property type="molecule type" value="Genomic_DNA"/>
</dbReference>
<accession>A0A7R9KUI2</accession>
<dbReference type="InterPro" id="IPR000408">
    <property type="entry name" value="Reg_chr_condens"/>
</dbReference>
<keyword evidence="14" id="KW-1185">Reference proteome</keyword>
<protein>
    <recommendedName>
        <fullName evidence="1">non-specific serine/threonine protein kinase</fullName>
        <ecNumber evidence="1">2.7.11.1</ecNumber>
    </recommendedName>
</protein>
<feature type="repeat" description="RCC1" evidence="11">
    <location>
        <begin position="3"/>
        <end position="65"/>
    </location>
</feature>
<feature type="repeat" description="RCC1" evidence="11">
    <location>
        <begin position="66"/>
        <end position="119"/>
    </location>
</feature>
<proteinExistence type="inferred from homology"/>
<dbReference type="SMART" id="SM00220">
    <property type="entry name" value="S_TKc"/>
    <property type="match status" value="1"/>
</dbReference>
<dbReference type="Pfam" id="PF13540">
    <property type="entry name" value="RCC1_2"/>
    <property type="match status" value="1"/>
</dbReference>
<comment type="catalytic activity">
    <reaction evidence="10">
        <text>L-seryl-[protein] + ATP = O-phospho-L-seryl-[protein] + ADP + H(+)</text>
        <dbReference type="Rhea" id="RHEA:17989"/>
        <dbReference type="Rhea" id="RHEA-COMP:9863"/>
        <dbReference type="Rhea" id="RHEA-COMP:11604"/>
        <dbReference type="ChEBI" id="CHEBI:15378"/>
        <dbReference type="ChEBI" id="CHEBI:29999"/>
        <dbReference type="ChEBI" id="CHEBI:30616"/>
        <dbReference type="ChEBI" id="CHEBI:83421"/>
        <dbReference type="ChEBI" id="CHEBI:456216"/>
        <dbReference type="EC" id="2.7.11.1"/>
    </reaction>
    <physiologicalReaction direction="left-to-right" evidence="10">
        <dbReference type="Rhea" id="RHEA:17990"/>
    </physiologicalReaction>
</comment>
<evidence type="ECO:0000256" key="11">
    <source>
        <dbReference type="PROSITE-ProRule" id="PRU00235"/>
    </source>
</evidence>
<comment type="catalytic activity">
    <reaction evidence="9">
        <text>L-threonyl-[protein] + ATP = O-phospho-L-threonyl-[protein] + ADP + H(+)</text>
        <dbReference type="Rhea" id="RHEA:46608"/>
        <dbReference type="Rhea" id="RHEA-COMP:11060"/>
        <dbReference type="Rhea" id="RHEA-COMP:11605"/>
        <dbReference type="ChEBI" id="CHEBI:15378"/>
        <dbReference type="ChEBI" id="CHEBI:30013"/>
        <dbReference type="ChEBI" id="CHEBI:30616"/>
        <dbReference type="ChEBI" id="CHEBI:61977"/>
        <dbReference type="ChEBI" id="CHEBI:456216"/>
        <dbReference type="EC" id="2.7.11.1"/>
    </reaction>
    <physiologicalReaction direction="left-to-right" evidence="9">
        <dbReference type="Rhea" id="RHEA:46609"/>
    </physiologicalReaction>
</comment>
<dbReference type="OrthoDB" id="5370059at2759"/>
<dbReference type="EC" id="2.7.11.1" evidence="1"/>
<evidence type="ECO:0000256" key="2">
    <source>
        <dbReference type="ARBA" id="ARBA00022527"/>
    </source>
</evidence>
<dbReference type="InterPro" id="IPR011009">
    <property type="entry name" value="Kinase-like_dom_sf"/>
</dbReference>
<evidence type="ECO:0000313" key="14">
    <source>
        <dbReference type="Proteomes" id="UP000759131"/>
    </source>
</evidence>
<sequence length="494" mass="57079">MDNVVYGFGNNYWGQLGPVFGSFRIATPFNQKIDLPKPGIISYLNDTPVAQITCGYNHVLALTSNGRVYAWGPNRYGQIGCGYTLTWRFSLTKHELNFNIYNIQSVYCYYRSSFAITTDGLVFSWDDNSGHHLGHNISDDKVFDPRLITTITGVKAITGSIYGTGNKNDINLDESDNNTNDKSSDSNYKQQFIEISTIGSGGFGTEFKVKHRLDDKIYAVKKVQFCGFNEDKKQRILKEVKSLAKLDSDFVVKYYNSWLECNHLYIQMEYCSQSLRSLLADKAIVFERQPEDHMNSVFEYFISCEIFKELLQCVQYLHELIPRVIHRDLKPENILIERNLKSNRCVKLCDFGLATDHDVDRQTASRYDHTLGVGTLRYISPEVFYRKQYNHKIDIFSLALIAEKIYSIDPQNSQSFQAIKSEFNKCYDNLYQTLQSMQSSPDYNQRPECREVLAKHNEWSIDKTVVTTHKEFNSTIPTLPASVQFIVRYLYMKH</sequence>
<evidence type="ECO:0000256" key="5">
    <source>
        <dbReference type="ARBA" id="ARBA00022777"/>
    </source>
</evidence>
<evidence type="ECO:0000259" key="12">
    <source>
        <dbReference type="PROSITE" id="PS50011"/>
    </source>
</evidence>
<dbReference type="Gene3D" id="3.30.200.20">
    <property type="entry name" value="Phosphorylase Kinase, domain 1"/>
    <property type="match status" value="1"/>
</dbReference>
<evidence type="ECO:0000256" key="7">
    <source>
        <dbReference type="ARBA" id="ARBA00023193"/>
    </source>
</evidence>
<dbReference type="Gene3D" id="2.130.10.30">
    <property type="entry name" value="Regulator of chromosome condensation 1/beta-lactamase-inhibitor protein II"/>
    <property type="match status" value="1"/>
</dbReference>
<evidence type="ECO:0000256" key="8">
    <source>
        <dbReference type="ARBA" id="ARBA00037982"/>
    </source>
</evidence>
<comment type="similarity">
    <text evidence="8">Belongs to the protein kinase superfamily. Ser/Thr protein kinase family. GCN2 subfamily.</text>
</comment>
<keyword evidence="6" id="KW-0067">ATP-binding</keyword>
<dbReference type="InterPro" id="IPR009091">
    <property type="entry name" value="RCC1/BLIP-II"/>
</dbReference>
<organism evidence="13">
    <name type="scientific">Medioppia subpectinata</name>
    <dbReference type="NCBI Taxonomy" id="1979941"/>
    <lineage>
        <taxon>Eukaryota</taxon>
        <taxon>Metazoa</taxon>
        <taxon>Ecdysozoa</taxon>
        <taxon>Arthropoda</taxon>
        <taxon>Chelicerata</taxon>
        <taxon>Arachnida</taxon>
        <taxon>Acari</taxon>
        <taxon>Acariformes</taxon>
        <taxon>Sarcoptiformes</taxon>
        <taxon>Oribatida</taxon>
        <taxon>Brachypylina</taxon>
        <taxon>Oppioidea</taxon>
        <taxon>Oppiidae</taxon>
        <taxon>Medioppia</taxon>
    </lineage>
</organism>
<dbReference type="Proteomes" id="UP000759131">
    <property type="component" value="Unassembled WGS sequence"/>
</dbReference>
<dbReference type="InterPro" id="IPR000719">
    <property type="entry name" value="Prot_kinase_dom"/>
</dbReference>
<reference evidence="13" key="1">
    <citation type="submission" date="2020-11" db="EMBL/GenBank/DDBJ databases">
        <authorList>
            <person name="Tran Van P."/>
        </authorList>
    </citation>
    <scope>NUCLEOTIDE SEQUENCE</scope>
</reference>
<dbReference type="InterPro" id="IPR050339">
    <property type="entry name" value="CC_SR_Kinase"/>
</dbReference>
<keyword evidence="7" id="KW-0652">Protein synthesis inhibitor</keyword>
<dbReference type="Pfam" id="PF00069">
    <property type="entry name" value="Pkinase"/>
    <property type="match status" value="1"/>
</dbReference>
<dbReference type="EMBL" id="CAJPIZ010005568">
    <property type="protein sequence ID" value="CAG2108733.1"/>
    <property type="molecule type" value="Genomic_DNA"/>
</dbReference>
<dbReference type="GO" id="GO:0017148">
    <property type="term" value="P:negative regulation of translation"/>
    <property type="evidence" value="ECO:0007669"/>
    <property type="project" value="UniProtKB-KW"/>
</dbReference>
<evidence type="ECO:0000256" key="6">
    <source>
        <dbReference type="ARBA" id="ARBA00022840"/>
    </source>
</evidence>
<evidence type="ECO:0000313" key="13">
    <source>
        <dbReference type="EMBL" id="CAD7628303.1"/>
    </source>
</evidence>